<dbReference type="InterPro" id="IPR004412">
    <property type="entry name" value="GatA"/>
</dbReference>
<keyword evidence="7 11" id="KW-0547">Nucleotide-binding</keyword>
<keyword evidence="8 11" id="KW-0067">ATP-binding</keyword>
<comment type="function">
    <text evidence="11">Allows the formation of correctly charged Gln-tRNA(Gln) through the transamidation of misacylated Glu-tRNA(Gln) in organisms which lack glutaminyl-tRNA synthetase. The reaction takes place in the presence of glutamine and ATP through an activated gamma-phospho-Glu-tRNA(Gln).</text>
</comment>
<name>A0A0Q3M107_9HYPH</name>
<dbReference type="InterPro" id="IPR020556">
    <property type="entry name" value="Amidase_CS"/>
</dbReference>
<keyword evidence="9 11" id="KW-0648">Protein biosynthesis</keyword>
<comment type="catalytic activity">
    <reaction evidence="10 11">
        <text>L-glutamyl-tRNA(Gln) + L-glutamine + ATP + H2O = L-glutaminyl-tRNA(Gln) + L-glutamate + ADP + phosphate + H(+)</text>
        <dbReference type="Rhea" id="RHEA:17521"/>
        <dbReference type="Rhea" id="RHEA-COMP:9681"/>
        <dbReference type="Rhea" id="RHEA-COMP:9684"/>
        <dbReference type="ChEBI" id="CHEBI:15377"/>
        <dbReference type="ChEBI" id="CHEBI:15378"/>
        <dbReference type="ChEBI" id="CHEBI:29985"/>
        <dbReference type="ChEBI" id="CHEBI:30616"/>
        <dbReference type="ChEBI" id="CHEBI:43474"/>
        <dbReference type="ChEBI" id="CHEBI:58359"/>
        <dbReference type="ChEBI" id="CHEBI:78520"/>
        <dbReference type="ChEBI" id="CHEBI:78521"/>
        <dbReference type="ChEBI" id="CHEBI:456216"/>
        <dbReference type="EC" id="6.3.5.7"/>
    </reaction>
</comment>
<evidence type="ECO:0000256" key="2">
    <source>
        <dbReference type="ARBA" id="ARBA00008069"/>
    </source>
</evidence>
<reference evidence="13 15" key="1">
    <citation type="submission" date="2015-10" db="EMBL/GenBank/DDBJ databases">
        <title>Draft genome of Bosea thiooxidans.</title>
        <authorList>
            <person name="Wang X."/>
        </authorList>
    </citation>
    <scope>NUCLEOTIDE SEQUENCE [LARGE SCALE GENOMIC DNA]</scope>
    <source>
        <strain evidence="13 15">CGMCC 9174</strain>
    </source>
</reference>
<dbReference type="InterPro" id="IPR036928">
    <property type="entry name" value="AS_sf"/>
</dbReference>
<evidence type="ECO:0000256" key="8">
    <source>
        <dbReference type="ARBA" id="ARBA00022840"/>
    </source>
</evidence>
<dbReference type="Pfam" id="PF01425">
    <property type="entry name" value="Amidase"/>
    <property type="match status" value="1"/>
</dbReference>
<keyword evidence="15" id="KW-1185">Reference proteome</keyword>
<evidence type="ECO:0000256" key="7">
    <source>
        <dbReference type="ARBA" id="ARBA00022741"/>
    </source>
</evidence>
<dbReference type="EMBL" id="FUYX01000011">
    <property type="protein sequence ID" value="SKC03986.1"/>
    <property type="molecule type" value="Genomic_DNA"/>
</dbReference>
<dbReference type="NCBIfam" id="TIGR00132">
    <property type="entry name" value="gatA"/>
    <property type="match status" value="1"/>
</dbReference>
<feature type="active site" description="Charge relay system" evidence="11">
    <location>
        <position position="78"/>
    </location>
</feature>
<evidence type="ECO:0000259" key="12">
    <source>
        <dbReference type="Pfam" id="PF01425"/>
    </source>
</evidence>
<dbReference type="GO" id="GO:0016740">
    <property type="term" value="F:transferase activity"/>
    <property type="evidence" value="ECO:0007669"/>
    <property type="project" value="UniProtKB-KW"/>
</dbReference>
<sequence length="504" mass="53481">MTDLTRLTLTEARDGLKAKTFSATELTKAHIAAVEKARALNAYVLETPEHALKQAAASDEKLAKGEGRPLEGLPLGIKDLFATEGVRTTACSKILGNFVPAYESTVTSQLWRDGAVMLGKLNNDEFAMGSSNETSAFGNVVNPWRRKGSNVGAGQGGAVEGNHLVPGGSSGGSASAVAADLCLAATATDTGGSIRQPAAFTGTVGIKPTYGRCSRWGTVAFASSLDQAGPIAKTVRDAAVMLRSMAGHDPKDTTSVDMAVPDYEAAVGRSVKGMKIGIPREYRLDGLNPEIDALWQQGIAWLKAAGAEIVEISLPHTKYALPAYYIVAPAEASSNLARYDGVRYGLREQGKDIVEMYEKTRAAGFGAEVKRRVMIGTYVLSAGYYDAYYLRAQKVRTLIKRDFETVYAQGIDAVLTPATPSAAFGIGEKGSADPVEMYLNDIFTVTVNMAGLPGIAVPAGLDSQGLPLGLQLIGRPFDEETLFSLGQVIEQAAGRFPVTEKWWG</sequence>
<dbReference type="InterPro" id="IPR000120">
    <property type="entry name" value="Amidase"/>
</dbReference>
<evidence type="ECO:0000313" key="14">
    <source>
        <dbReference type="EMBL" id="SKC03986.1"/>
    </source>
</evidence>
<evidence type="ECO:0000256" key="10">
    <source>
        <dbReference type="ARBA" id="ARBA00047407"/>
    </source>
</evidence>
<accession>A0A0Q3M107</accession>
<dbReference type="PROSITE" id="PS00571">
    <property type="entry name" value="AMIDASES"/>
    <property type="match status" value="1"/>
</dbReference>
<dbReference type="GO" id="GO:0050567">
    <property type="term" value="F:glutaminyl-tRNA synthase (glutamine-hydrolyzing) activity"/>
    <property type="evidence" value="ECO:0007669"/>
    <property type="project" value="UniProtKB-UniRule"/>
</dbReference>
<evidence type="ECO:0000256" key="11">
    <source>
        <dbReference type="HAMAP-Rule" id="MF_00120"/>
    </source>
</evidence>
<evidence type="ECO:0000313" key="16">
    <source>
        <dbReference type="Proteomes" id="UP000190130"/>
    </source>
</evidence>
<dbReference type="RefSeq" id="WP_055729342.1">
    <property type="nucleotide sequence ID" value="NZ_FUYX01000011.1"/>
</dbReference>
<evidence type="ECO:0000256" key="1">
    <source>
        <dbReference type="ARBA" id="ARBA00003871"/>
    </source>
</evidence>
<gene>
    <name evidence="11 13" type="primary">gatA</name>
    <name evidence="13" type="ORF">ARD30_18160</name>
    <name evidence="14" type="ORF">SAMN05660750_03828</name>
</gene>
<dbReference type="Gene3D" id="3.90.1300.10">
    <property type="entry name" value="Amidase signature (AS) domain"/>
    <property type="match status" value="1"/>
</dbReference>
<organism evidence="13 15">
    <name type="scientific">Bosea thiooxidans</name>
    <dbReference type="NCBI Taxonomy" id="53254"/>
    <lineage>
        <taxon>Bacteria</taxon>
        <taxon>Pseudomonadati</taxon>
        <taxon>Pseudomonadota</taxon>
        <taxon>Alphaproteobacteria</taxon>
        <taxon>Hyphomicrobiales</taxon>
        <taxon>Boseaceae</taxon>
        <taxon>Bosea</taxon>
    </lineage>
</organism>
<evidence type="ECO:0000256" key="6">
    <source>
        <dbReference type="ARBA" id="ARBA00022598"/>
    </source>
</evidence>
<dbReference type="PANTHER" id="PTHR11895:SF151">
    <property type="entry name" value="GLUTAMYL-TRNA(GLN) AMIDOTRANSFERASE SUBUNIT A"/>
    <property type="match status" value="1"/>
</dbReference>
<dbReference type="GO" id="GO:0006412">
    <property type="term" value="P:translation"/>
    <property type="evidence" value="ECO:0007669"/>
    <property type="project" value="UniProtKB-UniRule"/>
</dbReference>
<dbReference type="EMBL" id="LMAR01000050">
    <property type="protein sequence ID" value="KQK29353.1"/>
    <property type="molecule type" value="Genomic_DNA"/>
</dbReference>
<comment type="similarity">
    <text evidence="2 11">Belongs to the amidase family. GatA subfamily.</text>
</comment>
<dbReference type="OrthoDB" id="9811471at2"/>
<evidence type="ECO:0000256" key="9">
    <source>
        <dbReference type="ARBA" id="ARBA00022917"/>
    </source>
</evidence>
<dbReference type="Proteomes" id="UP000051562">
    <property type="component" value="Unassembled WGS sequence"/>
</dbReference>
<feature type="active site" description="Acyl-ester intermediate" evidence="11">
    <location>
        <position position="193"/>
    </location>
</feature>
<evidence type="ECO:0000313" key="15">
    <source>
        <dbReference type="Proteomes" id="UP000051562"/>
    </source>
</evidence>
<dbReference type="HAMAP" id="MF_00120">
    <property type="entry name" value="GatA"/>
    <property type="match status" value="1"/>
</dbReference>
<dbReference type="GO" id="GO:0005524">
    <property type="term" value="F:ATP binding"/>
    <property type="evidence" value="ECO:0007669"/>
    <property type="project" value="UniProtKB-KW"/>
</dbReference>
<feature type="domain" description="Amidase" evidence="12">
    <location>
        <begin position="25"/>
        <end position="482"/>
    </location>
</feature>
<reference evidence="14 16" key="2">
    <citation type="submission" date="2017-02" db="EMBL/GenBank/DDBJ databases">
        <authorList>
            <person name="Peterson S.W."/>
        </authorList>
    </citation>
    <scope>NUCLEOTIDE SEQUENCE [LARGE SCALE GENOMIC DNA]</scope>
    <source>
        <strain evidence="14 16">DSM 9653</strain>
    </source>
</reference>
<dbReference type="InterPro" id="IPR023631">
    <property type="entry name" value="Amidase_dom"/>
</dbReference>
<dbReference type="PANTHER" id="PTHR11895">
    <property type="entry name" value="TRANSAMIDASE"/>
    <property type="match status" value="1"/>
</dbReference>
<dbReference type="EC" id="6.3.5.7" evidence="4 11"/>
<evidence type="ECO:0000256" key="5">
    <source>
        <dbReference type="ARBA" id="ARBA00014428"/>
    </source>
</evidence>
<keyword evidence="13" id="KW-0808">Transferase</keyword>
<keyword evidence="6 11" id="KW-0436">Ligase</keyword>
<dbReference type="Proteomes" id="UP000190130">
    <property type="component" value="Unassembled WGS sequence"/>
</dbReference>
<dbReference type="GO" id="GO:0030956">
    <property type="term" value="C:glutamyl-tRNA(Gln) amidotransferase complex"/>
    <property type="evidence" value="ECO:0007669"/>
    <property type="project" value="InterPro"/>
</dbReference>
<dbReference type="SUPFAM" id="SSF75304">
    <property type="entry name" value="Amidase signature (AS) enzymes"/>
    <property type="match status" value="1"/>
</dbReference>
<protein>
    <recommendedName>
        <fullName evidence="5 11">Glutamyl-tRNA(Gln) amidotransferase subunit A</fullName>
        <shortName evidence="11">Glu-ADT subunit A</shortName>
        <ecNumber evidence="4 11">6.3.5.7</ecNumber>
    </recommendedName>
</protein>
<dbReference type="AlphaFoldDB" id="A0A0Q3M107"/>
<evidence type="ECO:0000313" key="13">
    <source>
        <dbReference type="EMBL" id="KQK29353.1"/>
    </source>
</evidence>
<comment type="function">
    <text evidence="1">Hydrolyzes indole-3-acetamide (IAM) into indole-3-acetic acid (IAA).</text>
</comment>
<feature type="active site" description="Charge relay system" evidence="11">
    <location>
        <position position="169"/>
    </location>
</feature>
<dbReference type="STRING" id="53254.SAMN05660750_03828"/>
<evidence type="ECO:0000256" key="3">
    <source>
        <dbReference type="ARBA" id="ARBA00011123"/>
    </source>
</evidence>
<comment type="subunit">
    <text evidence="3 11">Heterotrimer of A, B and C subunits.</text>
</comment>
<evidence type="ECO:0000256" key="4">
    <source>
        <dbReference type="ARBA" id="ARBA00012739"/>
    </source>
</evidence>
<proteinExistence type="inferred from homology"/>